<dbReference type="AlphaFoldDB" id="A0A540VHV9"/>
<organism evidence="3 4">
    <name type="scientific">Litorilinea aerophila</name>
    <dbReference type="NCBI Taxonomy" id="1204385"/>
    <lineage>
        <taxon>Bacteria</taxon>
        <taxon>Bacillati</taxon>
        <taxon>Chloroflexota</taxon>
        <taxon>Caldilineae</taxon>
        <taxon>Caldilineales</taxon>
        <taxon>Caldilineaceae</taxon>
        <taxon>Litorilinea</taxon>
    </lineage>
</organism>
<keyword evidence="1" id="KW-1133">Transmembrane helix</keyword>
<gene>
    <name evidence="3" type="ORF">FKZ61_07635</name>
</gene>
<proteinExistence type="predicted"/>
<accession>A0A540VHV9</accession>
<feature type="transmembrane region" description="Helical" evidence="1">
    <location>
        <begin position="163"/>
        <end position="181"/>
    </location>
</feature>
<feature type="transmembrane region" description="Helical" evidence="1">
    <location>
        <begin position="137"/>
        <end position="156"/>
    </location>
</feature>
<comment type="caution">
    <text evidence="3">The sequence shown here is derived from an EMBL/GenBank/DDBJ whole genome shotgun (WGS) entry which is preliminary data.</text>
</comment>
<feature type="transmembrane region" description="Helical" evidence="1">
    <location>
        <begin position="71"/>
        <end position="92"/>
    </location>
</feature>
<evidence type="ECO:0000313" key="4">
    <source>
        <dbReference type="Proteomes" id="UP000317371"/>
    </source>
</evidence>
<sequence>MQLEELWKPMAWRAWLATRRRPRTVHPGSRFWEVDAVRGLAVVMMVIYHLMYDLYYFQITDAIFTVPFWFYFQRTTASTFILLVGISLAILYQRTQARGEPGRVLWRQNWRRGVRIFGWGMVITAVTWLVLGPRLAIKFGVLHFIGVSIVMATPFLRFRWLNLGLGVLLILAGKVLQRGTFDWPWLVWLGFEPANHVYVDYFPVIPWFGVVLIGLFLGNLLYNGKARRFRLPNLSDWPPVRGLEWLGLRSLTIYLLHQPVLLAILLPLLRLLEMAR</sequence>
<dbReference type="Proteomes" id="UP000317371">
    <property type="component" value="Unassembled WGS sequence"/>
</dbReference>
<evidence type="ECO:0000259" key="2">
    <source>
        <dbReference type="Pfam" id="PF07786"/>
    </source>
</evidence>
<feature type="domain" description="Heparan-alpha-glucosaminide N-acetyltransferase catalytic" evidence="2">
    <location>
        <begin position="30"/>
        <end position="259"/>
    </location>
</feature>
<dbReference type="OrthoDB" id="9807591at2"/>
<dbReference type="InterPro" id="IPR012429">
    <property type="entry name" value="HGSNAT_cat"/>
</dbReference>
<keyword evidence="1" id="KW-0812">Transmembrane</keyword>
<keyword evidence="4" id="KW-1185">Reference proteome</keyword>
<dbReference type="Pfam" id="PF07786">
    <property type="entry name" value="HGSNAT_cat"/>
    <property type="match status" value="1"/>
</dbReference>
<evidence type="ECO:0000313" key="3">
    <source>
        <dbReference type="EMBL" id="TQE96355.1"/>
    </source>
</evidence>
<protein>
    <submittedName>
        <fullName evidence="3">DUF1624 domain-containing protein</fullName>
    </submittedName>
</protein>
<dbReference type="EMBL" id="VIGC01000008">
    <property type="protein sequence ID" value="TQE96355.1"/>
    <property type="molecule type" value="Genomic_DNA"/>
</dbReference>
<dbReference type="RefSeq" id="WP_141609500.1">
    <property type="nucleotide sequence ID" value="NZ_VIGC02000008.1"/>
</dbReference>
<feature type="transmembrane region" description="Helical" evidence="1">
    <location>
        <begin position="201"/>
        <end position="222"/>
    </location>
</feature>
<dbReference type="InParanoid" id="A0A540VHV9"/>
<reference evidence="3 4" key="1">
    <citation type="submission" date="2019-06" db="EMBL/GenBank/DDBJ databases">
        <title>Genome sequence of Litorilinea aerophila BAA-2444.</title>
        <authorList>
            <person name="Maclea K.S."/>
            <person name="Maurais E.G."/>
            <person name="Iannazzi L.C."/>
        </authorList>
    </citation>
    <scope>NUCLEOTIDE SEQUENCE [LARGE SCALE GENOMIC DNA]</scope>
    <source>
        <strain evidence="3 4">ATCC BAA-2444</strain>
    </source>
</reference>
<evidence type="ECO:0000256" key="1">
    <source>
        <dbReference type="SAM" id="Phobius"/>
    </source>
</evidence>
<keyword evidence="1" id="KW-0472">Membrane</keyword>
<feature type="transmembrane region" description="Helical" evidence="1">
    <location>
        <begin position="31"/>
        <end position="51"/>
    </location>
</feature>
<feature type="transmembrane region" description="Helical" evidence="1">
    <location>
        <begin position="113"/>
        <end position="131"/>
    </location>
</feature>
<name>A0A540VHV9_9CHLR</name>